<dbReference type="SUPFAM" id="SSF51905">
    <property type="entry name" value="FAD/NAD(P)-binding domain"/>
    <property type="match status" value="1"/>
</dbReference>
<dbReference type="PRINTS" id="PR00368">
    <property type="entry name" value="FADPNR"/>
</dbReference>
<dbReference type="Proteomes" id="UP000721954">
    <property type="component" value="Unassembled WGS sequence"/>
</dbReference>
<dbReference type="InterPro" id="IPR023753">
    <property type="entry name" value="FAD/NAD-binding_dom"/>
</dbReference>
<keyword evidence="1" id="KW-0560">Oxidoreductase</keyword>
<keyword evidence="5" id="KW-1185">Reference proteome</keyword>
<protein>
    <submittedName>
        <fullName evidence="4">FAD-dependent oxidoreductase</fullName>
    </submittedName>
</protein>
<proteinExistence type="predicted"/>
<gene>
    <name evidence="4" type="ORF">JW613_06740</name>
</gene>
<evidence type="ECO:0000259" key="3">
    <source>
        <dbReference type="Pfam" id="PF07992"/>
    </source>
</evidence>
<dbReference type="PANTHER" id="PTHR42949:SF3">
    <property type="entry name" value="ANAEROBIC GLYCEROL-3-PHOSPHATE DEHYDROGENASE SUBUNIT B"/>
    <property type="match status" value="1"/>
</dbReference>
<feature type="region of interest" description="Disordered" evidence="2">
    <location>
        <begin position="93"/>
        <end position="114"/>
    </location>
</feature>
<evidence type="ECO:0000256" key="1">
    <source>
        <dbReference type="ARBA" id="ARBA00023002"/>
    </source>
</evidence>
<feature type="compositionally biased region" description="Basic and acidic residues" evidence="2">
    <location>
        <begin position="493"/>
        <end position="507"/>
    </location>
</feature>
<dbReference type="InterPro" id="IPR051691">
    <property type="entry name" value="Metab_Enz_Cyan_OpOx_G3PDH"/>
</dbReference>
<dbReference type="Gene3D" id="1.10.10.1100">
    <property type="entry name" value="BFD-like [2Fe-2S]-binding domain"/>
    <property type="match status" value="1"/>
</dbReference>
<name>A0ABS3XRG2_9ACTN</name>
<evidence type="ECO:0000313" key="5">
    <source>
        <dbReference type="Proteomes" id="UP000721954"/>
    </source>
</evidence>
<dbReference type="Gene3D" id="3.50.50.60">
    <property type="entry name" value="FAD/NAD(P)-binding domain"/>
    <property type="match status" value="2"/>
</dbReference>
<dbReference type="Gene3D" id="3.40.50.720">
    <property type="entry name" value="NAD(P)-binding Rossmann-like Domain"/>
    <property type="match status" value="1"/>
</dbReference>
<dbReference type="PRINTS" id="PR00411">
    <property type="entry name" value="PNDRDTASEI"/>
</dbReference>
<evidence type="ECO:0000313" key="4">
    <source>
        <dbReference type="EMBL" id="MBO8197998.1"/>
    </source>
</evidence>
<reference evidence="4 5" key="1">
    <citation type="submission" date="2021-02" db="EMBL/GenBank/DDBJ databases">
        <title>Streptomyces spirodelae sp. nov., isolated from duckweed.</title>
        <authorList>
            <person name="Saimee Y."/>
            <person name="Duangmal K."/>
        </authorList>
    </citation>
    <scope>NUCLEOTIDE SEQUENCE [LARGE SCALE GENOMIC DNA]</scope>
    <source>
        <strain evidence="4 5">DSM 42105</strain>
    </source>
</reference>
<feature type="domain" description="FAD/NAD(P)-binding" evidence="3">
    <location>
        <begin position="5"/>
        <end position="363"/>
    </location>
</feature>
<dbReference type="EMBL" id="JAFFZM010000003">
    <property type="protein sequence ID" value="MBO8197998.1"/>
    <property type="molecule type" value="Genomic_DNA"/>
</dbReference>
<comment type="caution">
    <text evidence="4">The sequence shown here is derived from an EMBL/GenBank/DDBJ whole genome shotgun (WGS) entry which is preliminary data.</text>
</comment>
<feature type="compositionally biased region" description="Low complexity" evidence="2">
    <location>
        <begin position="96"/>
        <end position="108"/>
    </location>
</feature>
<dbReference type="InterPro" id="IPR036188">
    <property type="entry name" value="FAD/NAD-bd_sf"/>
</dbReference>
<dbReference type="Pfam" id="PF07992">
    <property type="entry name" value="Pyr_redox_2"/>
    <property type="match status" value="1"/>
</dbReference>
<dbReference type="RefSeq" id="WP_209209781.1">
    <property type="nucleotide sequence ID" value="NZ_JAFFZM010000003.1"/>
</dbReference>
<dbReference type="PIRSF" id="PIRSF037495">
    <property type="entry name" value="Opine_OX_OoxA/HcnB"/>
    <property type="match status" value="1"/>
</dbReference>
<dbReference type="GeneID" id="96258300"/>
<accession>A0ABS3XRG2</accession>
<feature type="region of interest" description="Disordered" evidence="2">
    <location>
        <begin position="472"/>
        <end position="585"/>
    </location>
</feature>
<dbReference type="InterPro" id="IPR017224">
    <property type="entry name" value="Opine_Oxase_asu/HCN_bsu"/>
</dbReference>
<evidence type="ECO:0000256" key="2">
    <source>
        <dbReference type="SAM" id="MobiDB-lite"/>
    </source>
</evidence>
<dbReference type="InterPro" id="IPR041854">
    <property type="entry name" value="BFD-like_2Fe2S-bd_dom_sf"/>
</dbReference>
<dbReference type="PANTHER" id="PTHR42949">
    <property type="entry name" value="ANAEROBIC GLYCEROL-3-PHOSPHATE DEHYDROGENASE SUBUNIT B"/>
    <property type="match status" value="1"/>
</dbReference>
<sequence>MTPRHVGVVGAGPAGLAAAHAALAAGARVTLIDAAEQPGGQYHRMLPEAYAAERPGRLQHGWQEFERRRRQVLTHRRCSWLPETSVWALERHEGNPEPAAPGGPADPTGRPPRVHLLCGGPADGSGRGRRTLDVDALVLATGAHDRVLPFPGWQLPGVFTAGAAQALAKGERVAVGERAVVAGSGPFLLPVAASLLEAGSTVLEVLEANTAGTVARGWGSRPWELAAQLGKTPELADCTAAMARHRVPYRLGCTVVEARGEGRVEEVVTARLRPDWSVVGGSERTVPVDALCISHGFSPQLELPVAAGCALHGDRGRPGLGSGTGTGTGEFVLVDDEQRTSVPGVFAAGEVTGIAGEPAARAEGAVAGWSAAGGDRSARALRVLRRSRDQGRAFARRLARAHPIGAGWPGWLRADTVVCRCEETDFGALCAAFGSEAEASPRVAKLGTRAGLGPCQARICGPTVLELRDRLGARPDAGPIPGRRDGPGGGNRARGEDRAGDGPREQSAEGLPAATPHRRPIAQPLRLGELAASPEPWGTAPSGTAPDATPGTPEIATPDITVPDATTPGTAERTDPTDPSEESTS</sequence>
<organism evidence="4 5">
    <name type="scientific">Streptomyces smyrnaeus</name>
    <dbReference type="NCBI Taxonomy" id="1387713"/>
    <lineage>
        <taxon>Bacteria</taxon>
        <taxon>Bacillati</taxon>
        <taxon>Actinomycetota</taxon>
        <taxon>Actinomycetes</taxon>
        <taxon>Kitasatosporales</taxon>
        <taxon>Streptomycetaceae</taxon>
        <taxon>Streptomyces</taxon>
    </lineage>
</organism>